<organism evidence="11">
    <name type="scientific">Pelagomonas calceolata</name>
    <dbReference type="NCBI Taxonomy" id="35677"/>
    <lineage>
        <taxon>Eukaryota</taxon>
        <taxon>Sar</taxon>
        <taxon>Stramenopiles</taxon>
        <taxon>Ochrophyta</taxon>
        <taxon>Pelagophyceae</taxon>
        <taxon>Pelagomonadales</taxon>
        <taxon>Pelagomonadaceae</taxon>
        <taxon>Pelagomonas</taxon>
    </lineage>
</organism>
<evidence type="ECO:0000256" key="7">
    <source>
        <dbReference type="ARBA" id="ARBA00022801"/>
    </source>
</evidence>
<dbReference type="GO" id="GO:0042781">
    <property type="term" value="F:3'-tRNA processing endoribonuclease activity"/>
    <property type="evidence" value="ECO:0007669"/>
    <property type="project" value="TreeGrafter"/>
</dbReference>
<sequence length="514" mass="55328">MQLLVLSTVITAHAWRLPARRRHIVKRATRLPQEPAELDDWLKPYAGADDFRAERQQQLAETASDLEITFLGTASCVPSVTRGVSCTALRYDGATYLFDAGEATQVQAQRTTLVKPGKVEAIFVTHLHGDHTFGLPGLLCLCGQDRDASDQPIEIFGPEGLRAYVRASLQLTQSRVAAPHVIHELVGVPNRPPPGFRPPRGPFVSPKATGQSEAAFGEVFEGRNIPRDADGAWTCETRSKALTVRAAPMAHTVPCVGFVVVEPDRPGALDVDKVAPILERNIEALKAKGIKEPRRLYRVIKEMGADQQFTFPDGAVIRRDDVVGPDKRGRVLVFCGDTADASSLLPLLPARGADVVVHEATNCRVEPFDNDVTEEEVERSSVSHGHSTPQLAGRFAALAGAERLVLNHFSPRYKGDASPAALAVMAKIEDAARSAFDGEVVAAWDLLNLPVAAKDEASAASASADAARLEAGADAADAFRRGEIAPQPPRKKAPPRLKKKPQPGAPSKASTKVR</sequence>
<keyword evidence="8" id="KW-0862">Zinc</keyword>
<evidence type="ECO:0000313" key="11">
    <source>
        <dbReference type="EMBL" id="CAE0705557.1"/>
    </source>
</evidence>
<accession>A0A7S4A6P9</accession>
<dbReference type="Pfam" id="PF00753">
    <property type="entry name" value="Lactamase_B"/>
    <property type="match status" value="1"/>
</dbReference>
<evidence type="ECO:0000256" key="6">
    <source>
        <dbReference type="ARBA" id="ARBA00022759"/>
    </source>
</evidence>
<comment type="subunit">
    <text evidence="2">Homodimer.</text>
</comment>
<feature type="region of interest" description="Disordered" evidence="9">
    <location>
        <begin position="477"/>
        <end position="514"/>
    </location>
</feature>
<dbReference type="InterPro" id="IPR036866">
    <property type="entry name" value="RibonucZ/Hydroxyglut_hydro"/>
</dbReference>
<keyword evidence="4" id="KW-0540">Nuclease</keyword>
<dbReference type="EMBL" id="HBIW01024377">
    <property type="protein sequence ID" value="CAE0705557.1"/>
    <property type="molecule type" value="Transcribed_RNA"/>
</dbReference>
<evidence type="ECO:0000256" key="2">
    <source>
        <dbReference type="ARBA" id="ARBA00011738"/>
    </source>
</evidence>
<evidence type="ECO:0000259" key="10">
    <source>
        <dbReference type="Pfam" id="PF00753"/>
    </source>
</evidence>
<proteinExistence type="inferred from homology"/>
<dbReference type="AlphaFoldDB" id="A0A7S4A6P9"/>
<dbReference type="PANTHER" id="PTHR46018:SF2">
    <property type="entry name" value="ZINC PHOSPHODIESTERASE ELAC PROTEIN 1"/>
    <property type="match status" value="1"/>
</dbReference>
<evidence type="ECO:0000256" key="4">
    <source>
        <dbReference type="ARBA" id="ARBA00022722"/>
    </source>
</evidence>
<feature type="compositionally biased region" description="Basic residues" evidence="9">
    <location>
        <begin position="489"/>
        <end position="501"/>
    </location>
</feature>
<dbReference type="CDD" id="cd07717">
    <property type="entry name" value="RNaseZ_ZiPD-like_MBL-fold"/>
    <property type="match status" value="1"/>
</dbReference>
<keyword evidence="6" id="KW-0255">Endonuclease</keyword>
<dbReference type="InterPro" id="IPR013471">
    <property type="entry name" value="RNase_Z/BN"/>
</dbReference>
<dbReference type="GO" id="GO:0005634">
    <property type="term" value="C:nucleus"/>
    <property type="evidence" value="ECO:0007669"/>
    <property type="project" value="TreeGrafter"/>
</dbReference>
<name>A0A7S4A6P9_9STRA</name>
<feature type="domain" description="Metallo-beta-lactamase" evidence="10">
    <location>
        <begin position="82"/>
        <end position="138"/>
    </location>
</feature>
<evidence type="ECO:0000256" key="5">
    <source>
        <dbReference type="ARBA" id="ARBA00022723"/>
    </source>
</evidence>
<evidence type="ECO:0000256" key="3">
    <source>
        <dbReference type="ARBA" id="ARBA00022694"/>
    </source>
</evidence>
<evidence type="ECO:0000256" key="8">
    <source>
        <dbReference type="ARBA" id="ARBA00022833"/>
    </source>
</evidence>
<dbReference type="InterPro" id="IPR001279">
    <property type="entry name" value="Metallo-B-lactamas"/>
</dbReference>
<evidence type="ECO:0000256" key="9">
    <source>
        <dbReference type="SAM" id="MobiDB-lite"/>
    </source>
</evidence>
<protein>
    <recommendedName>
        <fullName evidence="10">Metallo-beta-lactamase domain-containing protein</fullName>
    </recommendedName>
</protein>
<evidence type="ECO:0000256" key="1">
    <source>
        <dbReference type="ARBA" id="ARBA00001947"/>
    </source>
</evidence>
<gene>
    <name evidence="11" type="ORF">PCAL00307_LOCUS21006</name>
</gene>
<reference evidence="11" key="1">
    <citation type="submission" date="2021-01" db="EMBL/GenBank/DDBJ databases">
        <authorList>
            <person name="Corre E."/>
            <person name="Pelletier E."/>
            <person name="Niang G."/>
            <person name="Scheremetjew M."/>
            <person name="Finn R."/>
            <person name="Kale V."/>
            <person name="Holt S."/>
            <person name="Cochrane G."/>
            <person name="Meng A."/>
            <person name="Brown T."/>
            <person name="Cohen L."/>
        </authorList>
    </citation>
    <scope>NUCLEOTIDE SEQUENCE</scope>
    <source>
        <strain evidence="11">CCMP1756</strain>
    </source>
</reference>
<keyword evidence="7" id="KW-0378">Hydrolase</keyword>
<keyword evidence="3" id="KW-0819">tRNA processing</keyword>
<comment type="cofactor">
    <cofactor evidence="1">
        <name>Zn(2+)</name>
        <dbReference type="ChEBI" id="CHEBI:29105"/>
    </cofactor>
</comment>
<dbReference type="Gene3D" id="3.60.15.10">
    <property type="entry name" value="Ribonuclease Z/Hydroxyacylglutathione hydrolase-like"/>
    <property type="match status" value="1"/>
</dbReference>
<dbReference type="HAMAP" id="MF_01818">
    <property type="entry name" value="RNase_Z_BN"/>
    <property type="match status" value="1"/>
</dbReference>
<dbReference type="PANTHER" id="PTHR46018">
    <property type="entry name" value="ZINC PHOSPHODIESTERASE ELAC PROTEIN 1"/>
    <property type="match status" value="1"/>
</dbReference>
<dbReference type="SUPFAM" id="SSF56281">
    <property type="entry name" value="Metallo-hydrolase/oxidoreductase"/>
    <property type="match status" value="1"/>
</dbReference>
<dbReference type="GO" id="GO:0046872">
    <property type="term" value="F:metal ion binding"/>
    <property type="evidence" value="ECO:0007669"/>
    <property type="project" value="UniProtKB-KW"/>
</dbReference>
<keyword evidence="5" id="KW-0479">Metal-binding</keyword>